<organism evidence="2 3">
    <name type="scientific">Dissostichus mawsoni</name>
    <name type="common">Antarctic cod</name>
    <dbReference type="NCBI Taxonomy" id="36200"/>
    <lineage>
        <taxon>Eukaryota</taxon>
        <taxon>Metazoa</taxon>
        <taxon>Chordata</taxon>
        <taxon>Craniata</taxon>
        <taxon>Vertebrata</taxon>
        <taxon>Euteleostomi</taxon>
        <taxon>Actinopterygii</taxon>
        <taxon>Neopterygii</taxon>
        <taxon>Teleostei</taxon>
        <taxon>Neoteleostei</taxon>
        <taxon>Acanthomorphata</taxon>
        <taxon>Eupercaria</taxon>
        <taxon>Perciformes</taxon>
        <taxon>Notothenioidei</taxon>
        <taxon>Nototheniidae</taxon>
        <taxon>Dissostichus</taxon>
    </lineage>
</organism>
<keyword evidence="1" id="KW-0472">Membrane</keyword>
<keyword evidence="1" id="KW-0812">Transmembrane</keyword>
<dbReference type="GO" id="GO:0008233">
    <property type="term" value="F:peptidase activity"/>
    <property type="evidence" value="ECO:0007669"/>
    <property type="project" value="TreeGrafter"/>
</dbReference>
<dbReference type="InterPro" id="IPR052794">
    <property type="entry name" value="Mito_Ser_Protease_LACTB"/>
</dbReference>
<dbReference type="PANTHER" id="PTHR46520">
    <property type="entry name" value="SERINE BETA-LACTAMASE-LIKE PROTEIN LACTB, MITOCHONDRIAL"/>
    <property type="match status" value="1"/>
</dbReference>
<dbReference type="AlphaFoldDB" id="A0A7J5Z3B3"/>
<dbReference type="EMBL" id="JAAKFY010000007">
    <property type="protein sequence ID" value="KAF3854818.1"/>
    <property type="molecule type" value="Genomic_DNA"/>
</dbReference>
<gene>
    <name evidence="2" type="ORF">F7725_022873</name>
</gene>
<dbReference type="Proteomes" id="UP000518266">
    <property type="component" value="Unassembled WGS sequence"/>
</dbReference>
<feature type="transmembrane region" description="Helical" evidence="1">
    <location>
        <begin position="12"/>
        <end position="31"/>
    </location>
</feature>
<evidence type="ECO:0000313" key="2">
    <source>
        <dbReference type="EMBL" id="KAF3854818.1"/>
    </source>
</evidence>
<evidence type="ECO:0000313" key="3">
    <source>
        <dbReference type="Proteomes" id="UP000518266"/>
    </source>
</evidence>
<dbReference type="PANTHER" id="PTHR46520:SF1">
    <property type="entry name" value="SERINE BETA-LACTAMASE-LIKE PROTEIN LACTB, MITOCHONDRIAL"/>
    <property type="match status" value="1"/>
</dbReference>
<dbReference type="GO" id="GO:0019216">
    <property type="term" value="P:regulation of lipid metabolic process"/>
    <property type="evidence" value="ECO:0007669"/>
    <property type="project" value="TreeGrafter"/>
</dbReference>
<comment type="caution">
    <text evidence="2">The sequence shown here is derived from an EMBL/GenBank/DDBJ whole genome shotgun (WGS) entry which is preliminary data.</text>
</comment>
<reference evidence="2 3" key="1">
    <citation type="submission" date="2020-03" db="EMBL/GenBank/DDBJ databases">
        <title>Dissostichus mawsoni Genome sequencing and assembly.</title>
        <authorList>
            <person name="Park H."/>
        </authorList>
    </citation>
    <scope>NUCLEOTIDE SEQUENCE [LARGE SCALE GENOMIC DNA]</scope>
    <source>
        <strain evidence="2">DM0001</strain>
        <tissue evidence="2">Muscle</tissue>
    </source>
</reference>
<proteinExistence type="predicted"/>
<accession>A0A7J5Z3B3</accession>
<name>A0A7J5Z3B3_DISMA</name>
<keyword evidence="3" id="KW-1185">Reference proteome</keyword>
<dbReference type="GO" id="GO:0005739">
    <property type="term" value="C:mitochondrion"/>
    <property type="evidence" value="ECO:0007669"/>
    <property type="project" value="TreeGrafter"/>
</dbReference>
<sequence length="96" mass="10112">MVKSILVMGSKSRIWVCGVGVGIAIAVGLKYNADTSSSSCDDTVKEAQRTDRYSAAIKVSRDLVERIKDEVGAPGLVVGVSVDGAHVWSAGWCLTL</sequence>
<dbReference type="GO" id="GO:0006508">
    <property type="term" value="P:proteolysis"/>
    <property type="evidence" value="ECO:0007669"/>
    <property type="project" value="TreeGrafter"/>
</dbReference>
<keyword evidence="1" id="KW-1133">Transmembrane helix</keyword>
<protein>
    <submittedName>
        <fullName evidence="2">Uncharacterized protein</fullName>
    </submittedName>
</protein>
<dbReference type="OrthoDB" id="5946976at2759"/>
<evidence type="ECO:0000256" key="1">
    <source>
        <dbReference type="SAM" id="Phobius"/>
    </source>
</evidence>